<dbReference type="Proteomes" id="UP000004080">
    <property type="component" value="Unassembled WGS sequence"/>
</dbReference>
<dbReference type="InterPro" id="IPR003593">
    <property type="entry name" value="AAA+_ATPase"/>
</dbReference>
<evidence type="ECO:0000313" key="5">
    <source>
        <dbReference type="EMBL" id="EIT84808.1"/>
    </source>
</evidence>
<dbReference type="GO" id="GO:0016887">
    <property type="term" value="F:ATP hydrolysis activity"/>
    <property type="evidence" value="ECO:0007669"/>
    <property type="project" value="InterPro"/>
</dbReference>
<evidence type="ECO:0000256" key="3">
    <source>
        <dbReference type="ARBA" id="ARBA00022840"/>
    </source>
</evidence>
<sequence>MHAIKCHSLSKKYGRKRALDSITFSSSEPKIIGIIGRNGAGKSTLLQLIAGYIRPTSGEVTVFAQNPYNSLFVSANSMYASDEMRFSPKFTLQETLAKMAAFYANWQAERALKLMTYFQLEQESYYHHLSVGMKSIFRMIVVLCARCPLTILDEPTTGMDVAVRKDFYRLLLKEYIDDPRTILLSSHLLSEIEELVEDIVLIHEGKKVLHLPMEELREYAIGVSGPTAQIQSVVAEHDWLMKKEITPGVTYGVVKQSDISLEMFQAKGLVAEKVAVDDLCIYLTDGDRGGINRVFS</sequence>
<reference evidence="5 6" key="1">
    <citation type="journal article" date="2012" name="J. Bacteriol.">
        <title>Genome of Bacillus macauensis ZFHKF-1, a Long-Chain-Forming Bacterium.</title>
        <authorList>
            <person name="Cai L."/>
            <person name="Zhang T."/>
        </authorList>
    </citation>
    <scope>NUCLEOTIDE SEQUENCE [LARGE SCALE GENOMIC DNA]</scope>
    <source>
        <strain evidence="5 6">ZFHKF-1</strain>
    </source>
</reference>
<accession>I8UDB9</accession>
<dbReference type="CDD" id="cd03230">
    <property type="entry name" value="ABC_DR_subfamily_A"/>
    <property type="match status" value="1"/>
</dbReference>
<keyword evidence="3" id="KW-0067">ATP-binding</keyword>
<dbReference type="PANTHER" id="PTHR42939:SF1">
    <property type="entry name" value="ABC TRANSPORTER ATP-BINDING PROTEIN ALBC-RELATED"/>
    <property type="match status" value="1"/>
</dbReference>
<dbReference type="PANTHER" id="PTHR42939">
    <property type="entry name" value="ABC TRANSPORTER ATP-BINDING PROTEIN ALBC-RELATED"/>
    <property type="match status" value="1"/>
</dbReference>
<dbReference type="PROSITE" id="PS50893">
    <property type="entry name" value="ABC_TRANSPORTER_2"/>
    <property type="match status" value="1"/>
</dbReference>
<dbReference type="InterPro" id="IPR027417">
    <property type="entry name" value="P-loop_NTPase"/>
</dbReference>
<dbReference type="InterPro" id="IPR003439">
    <property type="entry name" value="ABC_transporter-like_ATP-bd"/>
</dbReference>
<keyword evidence="2" id="KW-0547">Nucleotide-binding</keyword>
<evidence type="ECO:0000256" key="1">
    <source>
        <dbReference type="ARBA" id="ARBA00022448"/>
    </source>
</evidence>
<keyword evidence="6" id="KW-1185">Reference proteome</keyword>
<dbReference type="SUPFAM" id="SSF52540">
    <property type="entry name" value="P-loop containing nucleoside triphosphate hydrolases"/>
    <property type="match status" value="1"/>
</dbReference>
<dbReference type="AlphaFoldDB" id="I8UDB9"/>
<dbReference type="OrthoDB" id="9804819at2"/>
<comment type="caution">
    <text evidence="5">The sequence shown here is derived from an EMBL/GenBank/DDBJ whole genome shotgun (WGS) entry which is preliminary data.</text>
</comment>
<protein>
    <submittedName>
        <fullName evidence="5">ABC transporter</fullName>
    </submittedName>
</protein>
<evidence type="ECO:0000256" key="2">
    <source>
        <dbReference type="ARBA" id="ARBA00022741"/>
    </source>
</evidence>
<evidence type="ECO:0000259" key="4">
    <source>
        <dbReference type="PROSITE" id="PS50893"/>
    </source>
</evidence>
<dbReference type="InterPro" id="IPR051782">
    <property type="entry name" value="ABC_Transporter_VariousFunc"/>
</dbReference>
<dbReference type="SMART" id="SM00382">
    <property type="entry name" value="AAA"/>
    <property type="match status" value="1"/>
</dbReference>
<name>I8UDB9_9BACL</name>
<dbReference type="RefSeq" id="WP_007202876.1">
    <property type="nucleotide sequence ID" value="NZ_AKKV01000030.1"/>
</dbReference>
<gene>
    <name evidence="5" type="ORF">A374_13990</name>
</gene>
<keyword evidence="1" id="KW-0813">Transport</keyword>
<dbReference type="Pfam" id="PF00005">
    <property type="entry name" value="ABC_tran"/>
    <property type="match status" value="1"/>
</dbReference>
<organism evidence="5 6">
    <name type="scientific">Fictibacillus macauensis ZFHKF-1</name>
    <dbReference type="NCBI Taxonomy" id="1196324"/>
    <lineage>
        <taxon>Bacteria</taxon>
        <taxon>Bacillati</taxon>
        <taxon>Bacillota</taxon>
        <taxon>Bacilli</taxon>
        <taxon>Bacillales</taxon>
        <taxon>Fictibacillaceae</taxon>
        <taxon>Fictibacillus</taxon>
    </lineage>
</organism>
<dbReference type="Gene3D" id="3.40.50.300">
    <property type="entry name" value="P-loop containing nucleotide triphosphate hydrolases"/>
    <property type="match status" value="1"/>
</dbReference>
<dbReference type="eggNOG" id="COG1131">
    <property type="taxonomic scope" value="Bacteria"/>
</dbReference>
<dbReference type="EMBL" id="AKKV01000030">
    <property type="protein sequence ID" value="EIT84808.1"/>
    <property type="molecule type" value="Genomic_DNA"/>
</dbReference>
<dbReference type="STRING" id="1196324.A374_13990"/>
<proteinExistence type="predicted"/>
<feature type="domain" description="ABC transporter" evidence="4">
    <location>
        <begin position="4"/>
        <end position="229"/>
    </location>
</feature>
<dbReference type="PATRIC" id="fig|1196324.3.peg.2861"/>
<evidence type="ECO:0000313" key="6">
    <source>
        <dbReference type="Proteomes" id="UP000004080"/>
    </source>
</evidence>
<dbReference type="GO" id="GO:0005524">
    <property type="term" value="F:ATP binding"/>
    <property type="evidence" value="ECO:0007669"/>
    <property type="project" value="UniProtKB-KW"/>
</dbReference>